<evidence type="ECO:0000259" key="2">
    <source>
        <dbReference type="Pfam" id="PF22725"/>
    </source>
</evidence>
<dbReference type="InterPro" id="IPR055170">
    <property type="entry name" value="GFO_IDH_MocA-like_dom"/>
</dbReference>
<protein>
    <submittedName>
        <fullName evidence="3">Putative dehydrogenase</fullName>
    </submittedName>
</protein>
<accession>A0A366I8K7</accession>
<dbReference type="EMBL" id="QNRX01000007">
    <property type="protein sequence ID" value="RBP65352.1"/>
    <property type="molecule type" value="Genomic_DNA"/>
</dbReference>
<dbReference type="InterPro" id="IPR036291">
    <property type="entry name" value="NAD(P)-bd_dom_sf"/>
</dbReference>
<dbReference type="AlphaFoldDB" id="A0A366I8K7"/>
<dbReference type="PANTHER" id="PTHR43054">
    <property type="match status" value="1"/>
</dbReference>
<dbReference type="Proteomes" id="UP000253490">
    <property type="component" value="Unassembled WGS sequence"/>
</dbReference>
<feature type="domain" description="Gfo/Idh/MocA-like oxidoreductase N-terminal" evidence="1">
    <location>
        <begin position="2"/>
        <end position="117"/>
    </location>
</feature>
<reference evidence="3 4" key="1">
    <citation type="submission" date="2018-06" db="EMBL/GenBank/DDBJ databases">
        <title>Genomic Encyclopedia of Type Strains, Phase IV (KMG-IV): sequencing the most valuable type-strain genomes for metagenomic binning, comparative biology and taxonomic classification.</title>
        <authorList>
            <person name="Goeker M."/>
        </authorList>
    </citation>
    <scope>NUCLEOTIDE SEQUENCE [LARGE SCALE GENOMIC DNA]</scope>
    <source>
        <strain evidence="3 4">DSM 22112</strain>
    </source>
</reference>
<dbReference type="PANTHER" id="PTHR43054:SF1">
    <property type="entry name" value="SCYLLO-INOSITOL 2-DEHYDROGENASE (NADP(+)) IOLU"/>
    <property type="match status" value="1"/>
</dbReference>
<dbReference type="GO" id="GO:0000166">
    <property type="term" value="F:nucleotide binding"/>
    <property type="evidence" value="ECO:0007669"/>
    <property type="project" value="InterPro"/>
</dbReference>
<keyword evidence="4" id="KW-1185">Reference proteome</keyword>
<dbReference type="Gene3D" id="3.30.360.10">
    <property type="entry name" value="Dihydrodipicolinate Reductase, domain 2"/>
    <property type="match status" value="1"/>
</dbReference>
<dbReference type="InterPro" id="IPR000683">
    <property type="entry name" value="Gfo/Idh/MocA-like_OxRdtase_N"/>
</dbReference>
<dbReference type="SUPFAM" id="SSF51735">
    <property type="entry name" value="NAD(P)-binding Rossmann-fold domains"/>
    <property type="match status" value="1"/>
</dbReference>
<sequence length="325" mass="37162">MKLGIVGTGPIVREFLDALKDFEQIEFTAICSRNPNTALEFSETWNIPYKYCSYKEMLENKEIDTIYVALPNSLHFQYSLEALEHHKHVICEKPFTTTVEEAYALKKAAINHNVMIFEAITTRHLSNYKSVKRNLDKLGKIKIVQLDFIQYSSRYDLFKSGETPNVFNPVYYGGALADLNIYNIHFAVGLFGRPKEVHYFPNMVRGIDTSGILIMEYEDFKCACVAAKDCHGKPSIRIQGDLGEIYIPSSANSCDGYTLTCSGEPSYIDENQWKSRLVEEFLDFDKMIQEKDYTSCYELLDISIEVVEVFEKARAVAGLKYGKEN</sequence>
<dbReference type="SUPFAM" id="SSF55347">
    <property type="entry name" value="Glyceraldehyde-3-phosphate dehydrogenase-like, C-terminal domain"/>
    <property type="match status" value="1"/>
</dbReference>
<dbReference type="Pfam" id="PF01408">
    <property type="entry name" value="GFO_IDH_MocA"/>
    <property type="match status" value="1"/>
</dbReference>
<evidence type="ECO:0000313" key="3">
    <source>
        <dbReference type="EMBL" id="RBP65352.1"/>
    </source>
</evidence>
<name>A0A366I8K7_9FIRM</name>
<comment type="caution">
    <text evidence="3">The sequence shown here is derived from an EMBL/GenBank/DDBJ whole genome shotgun (WGS) entry which is preliminary data.</text>
</comment>
<organism evidence="3 4">
    <name type="scientific">Alkalibaculum bacchi</name>
    <dbReference type="NCBI Taxonomy" id="645887"/>
    <lineage>
        <taxon>Bacteria</taxon>
        <taxon>Bacillati</taxon>
        <taxon>Bacillota</taxon>
        <taxon>Clostridia</taxon>
        <taxon>Eubacteriales</taxon>
        <taxon>Eubacteriaceae</taxon>
        <taxon>Alkalibaculum</taxon>
    </lineage>
</organism>
<proteinExistence type="predicted"/>
<feature type="domain" description="GFO/IDH/MocA-like oxidoreductase" evidence="2">
    <location>
        <begin position="137"/>
        <end position="245"/>
    </location>
</feature>
<dbReference type="RefSeq" id="WP_113920470.1">
    <property type="nucleotide sequence ID" value="NZ_QNRX01000007.1"/>
</dbReference>
<gene>
    <name evidence="3" type="ORF">DES36_10792</name>
</gene>
<evidence type="ECO:0000313" key="4">
    <source>
        <dbReference type="Proteomes" id="UP000253490"/>
    </source>
</evidence>
<dbReference type="Gene3D" id="3.40.50.720">
    <property type="entry name" value="NAD(P)-binding Rossmann-like Domain"/>
    <property type="match status" value="1"/>
</dbReference>
<evidence type="ECO:0000259" key="1">
    <source>
        <dbReference type="Pfam" id="PF01408"/>
    </source>
</evidence>
<dbReference type="OrthoDB" id="9783105at2"/>
<dbReference type="Pfam" id="PF22725">
    <property type="entry name" value="GFO_IDH_MocA_C3"/>
    <property type="match status" value="1"/>
</dbReference>